<gene>
    <name evidence="2" type="ORF">H8B06_04455</name>
</gene>
<feature type="domain" description="SGNH hydrolase-type esterase" evidence="1">
    <location>
        <begin position="39"/>
        <end position="230"/>
    </location>
</feature>
<dbReference type="GO" id="GO:0016787">
    <property type="term" value="F:hydrolase activity"/>
    <property type="evidence" value="ECO:0007669"/>
    <property type="project" value="UniProtKB-KW"/>
</dbReference>
<name>A0ABR7YL69_9SPHI</name>
<dbReference type="SUPFAM" id="SSF52266">
    <property type="entry name" value="SGNH hydrolase"/>
    <property type="match status" value="1"/>
</dbReference>
<dbReference type="PANTHER" id="PTHR30383">
    <property type="entry name" value="THIOESTERASE 1/PROTEASE 1/LYSOPHOSPHOLIPASE L1"/>
    <property type="match status" value="1"/>
</dbReference>
<sequence>MNRIYIVFVLFLGFGVDGSGQTRPLENPSSIRDAQKILFLGNSITYAGYYVALFESFLITAFPTAEIETINLGLPSETVSGLSEDGHADGAFVRPWLFSRLDNVIKRIKPDVVFACYGMNDGIYQPFSESNFQRYREGMTALYTKLKAAQVKRIIFITPSVHEDPILGLNGYNLVLNRYAQWLIDQRKERNWEVIDIHFPMQDYLMAKKTLEPNFKLAEDGIHPGLEGHRFIAEKLIRYVDDTFAAKDFLSRCLDPTSGYYSLYKLLEERQEIVKNAWLTYTGHKRPGLPAGLPLDEANKESMRIKNEIHKLQNINQIQ</sequence>
<dbReference type="Pfam" id="PF13472">
    <property type="entry name" value="Lipase_GDSL_2"/>
    <property type="match status" value="1"/>
</dbReference>
<reference evidence="2 3" key="1">
    <citation type="submission" date="2020-08" db="EMBL/GenBank/DDBJ databases">
        <title>Sphingobacterium sp. DN00404 isolated from aquaculture water.</title>
        <authorList>
            <person name="Zhang M."/>
        </authorList>
    </citation>
    <scope>NUCLEOTIDE SEQUENCE [LARGE SCALE GENOMIC DNA]</scope>
    <source>
        <strain evidence="2 3">DN00404</strain>
    </source>
</reference>
<evidence type="ECO:0000313" key="2">
    <source>
        <dbReference type="EMBL" id="MBD1432067.1"/>
    </source>
</evidence>
<dbReference type="InterPro" id="IPR036514">
    <property type="entry name" value="SGNH_hydro_sf"/>
</dbReference>
<organism evidence="2 3">
    <name type="scientific">Sphingobacterium micropteri</name>
    <dbReference type="NCBI Taxonomy" id="2763501"/>
    <lineage>
        <taxon>Bacteria</taxon>
        <taxon>Pseudomonadati</taxon>
        <taxon>Bacteroidota</taxon>
        <taxon>Sphingobacteriia</taxon>
        <taxon>Sphingobacteriales</taxon>
        <taxon>Sphingobacteriaceae</taxon>
        <taxon>Sphingobacterium</taxon>
    </lineage>
</organism>
<dbReference type="PANTHER" id="PTHR30383:SF5">
    <property type="entry name" value="SGNH HYDROLASE-TYPE ESTERASE DOMAIN-CONTAINING PROTEIN"/>
    <property type="match status" value="1"/>
</dbReference>
<keyword evidence="2" id="KW-0378">Hydrolase</keyword>
<dbReference type="InterPro" id="IPR013830">
    <property type="entry name" value="SGNH_hydro"/>
</dbReference>
<dbReference type="RefSeq" id="WP_190993108.1">
    <property type="nucleotide sequence ID" value="NZ_JACOIK010000003.1"/>
</dbReference>
<dbReference type="InterPro" id="IPR051532">
    <property type="entry name" value="Ester_Hydrolysis_Enzymes"/>
</dbReference>
<protein>
    <submittedName>
        <fullName evidence="2">SGNH/GDSL hydrolase family protein</fullName>
    </submittedName>
</protein>
<keyword evidence="3" id="KW-1185">Reference proteome</keyword>
<evidence type="ECO:0000259" key="1">
    <source>
        <dbReference type="Pfam" id="PF13472"/>
    </source>
</evidence>
<accession>A0ABR7YL69</accession>
<proteinExistence type="predicted"/>
<evidence type="ECO:0000313" key="3">
    <source>
        <dbReference type="Proteomes" id="UP000602759"/>
    </source>
</evidence>
<dbReference type="Gene3D" id="3.40.50.1110">
    <property type="entry name" value="SGNH hydrolase"/>
    <property type="match status" value="1"/>
</dbReference>
<dbReference type="Proteomes" id="UP000602759">
    <property type="component" value="Unassembled WGS sequence"/>
</dbReference>
<dbReference type="EMBL" id="JACOIK010000003">
    <property type="protein sequence ID" value="MBD1432067.1"/>
    <property type="molecule type" value="Genomic_DNA"/>
</dbReference>
<dbReference type="CDD" id="cd01834">
    <property type="entry name" value="SGNH_hydrolase_like_2"/>
    <property type="match status" value="1"/>
</dbReference>
<comment type="caution">
    <text evidence="2">The sequence shown here is derived from an EMBL/GenBank/DDBJ whole genome shotgun (WGS) entry which is preliminary data.</text>
</comment>